<feature type="transmembrane region" description="Helical" evidence="1">
    <location>
        <begin position="55"/>
        <end position="78"/>
    </location>
</feature>
<accession>A0ABP3P8U2</accession>
<organism evidence="2 3">
    <name type="scientific">Rhizomicrobium electricum</name>
    <dbReference type="NCBI Taxonomy" id="480070"/>
    <lineage>
        <taxon>Bacteria</taxon>
        <taxon>Pseudomonadati</taxon>
        <taxon>Pseudomonadota</taxon>
        <taxon>Alphaproteobacteria</taxon>
        <taxon>Micropepsales</taxon>
        <taxon>Micropepsaceae</taxon>
        <taxon>Rhizomicrobium</taxon>
    </lineage>
</organism>
<keyword evidence="1" id="KW-0472">Membrane</keyword>
<dbReference type="Proteomes" id="UP001499951">
    <property type="component" value="Unassembled WGS sequence"/>
</dbReference>
<keyword evidence="3" id="KW-1185">Reference proteome</keyword>
<name>A0ABP3P8U2_9PROT</name>
<sequence length="128" mass="13796">MVPVDPVADVADVVSSLSVVADVDEVDDCCCICISTPRIMLERLGVVLPVRPPSVAAVAVVLVVLVVSDVEFVVFDVVSSFVSRLDRIWDRLPDPCEPMPAMDMVIASFDSVSRRTGAVGHQKHSMCQ</sequence>
<reference evidence="3" key="1">
    <citation type="journal article" date="2019" name="Int. J. Syst. Evol. Microbiol.">
        <title>The Global Catalogue of Microorganisms (GCM) 10K type strain sequencing project: providing services to taxonomists for standard genome sequencing and annotation.</title>
        <authorList>
            <consortium name="The Broad Institute Genomics Platform"/>
            <consortium name="The Broad Institute Genome Sequencing Center for Infectious Disease"/>
            <person name="Wu L."/>
            <person name="Ma J."/>
        </authorList>
    </citation>
    <scope>NUCLEOTIDE SEQUENCE [LARGE SCALE GENOMIC DNA]</scope>
    <source>
        <strain evidence="3">JCM 15089</strain>
    </source>
</reference>
<comment type="caution">
    <text evidence="2">The sequence shown here is derived from an EMBL/GenBank/DDBJ whole genome shotgun (WGS) entry which is preliminary data.</text>
</comment>
<evidence type="ECO:0000256" key="1">
    <source>
        <dbReference type="SAM" id="Phobius"/>
    </source>
</evidence>
<proteinExistence type="predicted"/>
<dbReference type="EMBL" id="BAAADD010000002">
    <property type="protein sequence ID" value="GAA0562059.1"/>
    <property type="molecule type" value="Genomic_DNA"/>
</dbReference>
<protein>
    <submittedName>
        <fullName evidence="2">Uncharacterized protein</fullName>
    </submittedName>
</protein>
<gene>
    <name evidence="2" type="ORF">GCM10008942_08120</name>
</gene>
<evidence type="ECO:0000313" key="3">
    <source>
        <dbReference type="Proteomes" id="UP001499951"/>
    </source>
</evidence>
<keyword evidence="1" id="KW-1133">Transmembrane helix</keyword>
<evidence type="ECO:0000313" key="2">
    <source>
        <dbReference type="EMBL" id="GAA0562059.1"/>
    </source>
</evidence>
<keyword evidence="1" id="KW-0812">Transmembrane</keyword>